<dbReference type="EMBL" id="BGZK01000125">
    <property type="protein sequence ID" value="GBP21123.1"/>
    <property type="molecule type" value="Genomic_DNA"/>
</dbReference>
<evidence type="ECO:0000313" key="2">
    <source>
        <dbReference type="Proteomes" id="UP000299102"/>
    </source>
</evidence>
<dbReference type="OrthoDB" id="6625421at2759"/>
<dbReference type="Proteomes" id="UP000299102">
    <property type="component" value="Unassembled WGS sequence"/>
</dbReference>
<gene>
    <name evidence="1" type="ORF">EVAR_11154_1</name>
</gene>
<dbReference type="AlphaFoldDB" id="A0A4C1U407"/>
<reference evidence="1 2" key="1">
    <citation type="journal article" date="2019" name="Commun. Biol.">
        <title>The bagworm genome reveals a unique fibroin gene that provides high tensile strength.</title>
        <authorList>
            <person name="Kono N."/>
            <person name="Nakamura H."/>
            <person name="Ohtoshi R."/>
            <person name="Tomita M."/>
            <person name="Numata K."/>
            <person name="Arakawa K."/>
        </authorList>
    </citation>
    <scope>NUCLEOTIDE SEQUENCE [LARGE SCALE GENOMIC DNA]</scope>
</reference>
<proteinExistence type="predicted"/>
<keyword evidence="2" id="KW-1185">Reference proteome</keyword>
<protein>
    <recommendedName>
        <fullName evidence="3">Reverse transcriptase domain-containing protein</fullName>
    </recommendedName>
</protein>
<comment type="caution">
    <text evidence="1">The sequence shown here is derived from an EMBL/GenBank/DDBJ whole genome shotgun (WGS) entry which is preliminary data.</text>
</comment>
<evidence type="ECO:0008006" key="3">
    <source>
        <dbReference type="Google" id="ProtNLM"/>
    </source>
</evidence>
<sequence>MNDSLKKRGIKVNVGKTKVMLFDRSENIPECDILIDGGKIEQIDIERRVNARNEVNGVLLAITNTKSVSQQVGLAIHNVVLIPTLMYGSESWVWQKKNESRINAVEMQSRHNICGVSRKDICRNSYLREWCDLKGDVVTRVEKDGESDRAGRQRERDRNSRLLYSTAVEYSLYEAPGLRTTSTYVSCQQGTSSEIADSHIHQVQGALKQPRLFGSTYVSCQQGILRKLPTVTSTRVQER</sequence>
<evidence type="ECO:0000313" key="1">
    <source>
        <dbReference type="EMBL" id="GBP21123.1"/>
    </source>
</evidence>
<dbReference type="STRING" id="151549.A0A4C1U407"/>
<accession>A0A4C1U407</accession>
<organism evidence="1 2">
    <name type="scientific">Eumeta variegata</name>
    <name type="common">Bagworm moth</name>
    <name type="synonym">Eumeta japonica</name>
    <dbReference type="NCBI Taxonomy" id="151549"/>
    <lineage>
        <taxon>Eukaryota</taxon>
        <taxon>Metazoa</taxon>
        <taxon>Ecdysozoa</taxon>
        <taxon>Arthropoda</taxon>
        <taxon>Hexapoda</taxon>
        <taxon>Insecta</taxon>
        <taxon>Pterygota</taxon>
        <taxon>Neoptera</taxon>
        <taxon>Endopterygota</taxon>
        <taxon>Lepidoptera</taxon>
        <taxon>Glossata</taxon>
        <taxon>Ditrysia</taxon>
        <taxon>Tineoidea</taxon>
        <taxon>Psychidae</taxon>
        <taxon>Oiketicinae</taxon>
        <taxon>Eumeta</taxon>
    </lineage>
</organism>
<name>A0A4C1U407_EUMVA</name>